<evidence type="ECO:0000256" key="2">
    <source>
        <dbReference type="ARBA" id="ARBA00022670"/>
    </source>
</evidence>
<dbReference type="InterPro" id="IPR002477">
    <property type="entry name" value="Peptidoglycan-bd-like"/>
</dbReference>
<keyword evidence="4 12" id="KW-0732">Signal</keyword>
<feature type="binding site" evidence="10">
    <location>
        <position position="195"/>
    </location>
    <ligand>
        <name>Ca(2+)</name>
        <dbReference type="ChEBI" id="CHEBI:29108"/>
        <label>3</label>
    </ligand>
</feature>
<evidence type="ECO:0000256" key="7">
    <source>
        <dbReference type="ARBA" id="ARBA00023049"/>
    </source>
</evidence>
<comment type="similarity">
    <text evidence="1">Belongs to the peptidase M10A family. Matrix metalloproteinases (MMPs) subfamily.</text>
</comment>
<feature type="binding site" evidence="10">
    <location>
        <position position="192"/>
    </location>
    <ligand>
        <name>Ca(2+)</name>
        <dbReference type="ChEBI" id="CHEBI:29108"/>
        <label>3</label>
    </ligand>
</feature>
<comment type="caution">
    <text evidence="14">The sequence shown here is derived from an EMBL/GenBank/DDBJ whole genome shotgun (WGS) entry which is preliminary data.</text>
</comment>
<feature type="binding site" evidence="10">
    <location>
        <position position="257"/>
    </location>
    <ligand>
        <name>Zn(2+)</name>
        <dbReference type="ChEBI" id="CHEBI:29105"/>
        <label>2</label>
        <note>catalytic</note>
    </ligand>
</feature>
<dbReference type="PANTHER" id="PTHR10201">
    <property type="entry name" value="MATRIX METALLOPROTEINASE"/>
    <property type="match status" value="1"/>
</dbReference>
<evidence type="ECO:0000313" key="15">
    <source>
        <dbReference type="Proteomes" id="UP000036987"/>
    </source>
</evidence>
<dbReference type="InterPro" id="IPR006026">
    <property type="entry name" value="Peptidase_Metallo"/>
</dbReference>
<keyword evidence="2" id="KW-0645">Protease</keyword>
<evidence type="ECO:0000256" key="3">
    <source>
        <dbReference type="ARBA" id="ARBA00022723"/>
    </source>
</evidence>
<feature type="signal peptide" evidence="12">
    <location>
        <begin position="1"/>
        <end position="19"/>
    </location>
</feature>
<protein>
    <submittedName>
        <fullName evidence="14">Matrix metalloproteinase-9</fullName>
    </submittedName>
</protein>
<dbReference type="OrthoDB" id="406838at2759"/>
<dbReference type="Pfam" id="PF01471">
    <property type="entry name" value="PG_binding_1"/>
    <property type="match status" value="1"/>
</dbReference>
<dbReference type="OMA" id="KWATNIA"/>
<feature type="binding site" evidence="10">
    <location>
        <position position="187"/>
    </location>
    <ligand>
        <name>Zn(2+)</name>
        <dbReference type="ChEBI" id="CHEBI:29105"/>
        <label>1</label>
    </ligand>
</feature>
<keyword evidence="3 10" id="KW-0479">Metal-binding</keyword>
<feature type="binding site" evidence="10">
    <location>
        <position position="200"/>
    </location>
    <ligand>
        <name>Zn(2+)</name>
        <dbReference type="ChEBI" id="CHEBI:29105"/>
        <label>1</label>
    </ligand>
</feature>
<feature type="binding site" evidence="10">
    <location>
        <position position="210"/>
    </location>
    <ligand>
        <name>Zn(2+)</name>
        <dbReference type="ChEBI" id="CHEBI:29105"/>
        <label>1</label>
    </ligand>
</feature>
<reference evidence="15" key="1">
    <citation type="journal article" date="2016" name="Nature">
        <title>The genome of the seagrass Zostera marina reveals angiosperm adaptation to the sea.</title>
        <authorList>
            <person name="Olsen J.L."/>
            <person name="Rouze P."/>
            <person name="Verhelst B."/>
            <person name="Lin Y.-C."/>
            <person name="Bayer T."/>
            <person name="Collen J."/>
            <person name="Dattolo E."/>
            <person name="De Paoli E."/>
            <person name="Dittami S."/>
            <person name="Maumus F."/>
            <person name="Michel G."/>
            <person name="Kersting A."/>
            <person name="Lauritano C."/>
            <person name="Lohaus R."/>
            <person name="Toepel M."/>
            <person name="Tonon T."/>
            <person name="Vanneste K."/>
            <person name="Amirebrahimi M."/>
            <person name="Brakel J."/>
            <person name="Bostroem C."/>
            <person name="Chovatia M."/>
            <person name="Grimwood J."/>
            <person name="Jenkins J.W."/>
            <person name="Jueterbock A."/>
            <person name="Mraz A."/>
            <person name="Stam W.T."/>
            <person name="Tice H."/>
            <person name="Bornberg-Bauer E."/>
            <person name="Green P.J."/>
            <person name="Pearson G.A."/>
            <person name="Procaccini G."/>
            <person name="Duarte C.M."/>
            <person name="Schmutz J."/>
            <person name="Reusch T.B.H."/>
            <person name="Van de Peer Y."/>
        </authorList>
    </citation>
    <scope>NUCLEOTIDE SEQUENCE [LARGE SCALE GENOMIC DNA]</scope>
    <source>
        <strain evidence="15">cv. Finnish</strain>
    </source>
</reference>
<dbReference type="EMBL" id="LFYR01000918">
    <property type="protein sequence ID" value="KMZ67205.1"/>
    <property type="molecule type" value="Genomic_DNA"/>
</dbReference>
<feature type="active site" evidence="9">
    <location>
        <position position="240"/>
    </location>
</feature>
<evidence type="ECO:0000256" key="1">
    <source>
        <dbReference type="ARBA" id="ARBA00009614"/>
    </source>
</evidence>
<name>A0A0K9PG73_ZOSMR</name>
<dbReference type="SMART" id="SM00235">
    <property type="entry name" value="ZnMc"/>
    <property type="match status" value="1"/>
</dbReference>
<dbReference type="InterPro" id="IPR001818">
    <property type="entry name" value="Pept_M10_metallopeptidase"/>
</dbReference>
<dbReference type="GO" id="GO:0005615">
    <property type="term" value="C:extracellular space"/>
    <property type="evidence" value="ECO:0000318"/>
    <property type="project" value="GO_Central"/>
</dbReference>
<dbReference type="PROSITE" id="PS00546">
    <property type="entry name" value="CYSTEINE_SWITCH"/>
    <property type="match status" value="1"/>
</dbReference>
<feature type="binding site" evidence="10">
    <location>
        <position position="215"/>
    </location>
    <ligand>
        <name>Ca(2+)</name>
        <dbReference type="ChEBI" id="CHEBI:29108"/>
        <label>3</label>
    </ligand>
</feature>
<dbReference type="Gene3D" id="3.40.390.10">
    <property type="entry name" value="Collagenase (Catalytic Domain)"/>
    <property type="match status" value="1"/>
</dbReference>
<dbReference type="GO" id="GO:0031012">
    <property type="term" value="C:extracellular matrix"/>
    <property type="evidence" value="ECO:0007669"/>
    <property type="project" value="InterPro"/>
</dbReference>
<dbReference type="SUPFAM" id="SSF47090">
    <property type="entry name" value="PGBD-like"/>
    <property type="match status" value="1"/>
</dbReference>
<dbReference type="GO" id="GO:0006508">
    <property type="term" value="P:proteolysis"/>
    <property type="evidence" value="ECO:0007669"/>
    <property type="project" value="UniProtKB-KW"/>
</dbReference>
<dbReference type="GO" id="GO:0004222">
    <property type="term" value="F:metalloendopeptidase activity"/>
    <property type="evidence" value="ECO:0000318"/>
    <property type="project" value="GO_Central"/>
</dbReference>
<comment type="cofactor">
    <cofactor evidence="10">
        <name>Zn(2+)</name>
        <dbReference type="ChEBI" id="CHEBI:29105"/>
    </cofactor>
    <text evidence="10">Binds 2 Zn(2+) ions per subunit.</text>
</comment>
<keyword evidence="7" id="KW-0482">Metalloprotease</keyword>
<evidence type="ECO:0000256" key="12">
    <source>
        <dbReference type="SAM" id="SignalP"/>
    </source>
</evidence>
<proteinExistence type="inferred from homology"/>
<evidence type="ECO:0000256" key="5">
    <source>
        <dbReference type="ARBA" id="ARBA00022801"/>
    </source>
</evidence>
<dbReference type="Proteomes" id="UP000036987">
    <property type="component" value="Unassembled WGS sequence"/>
</dbReference>
<evidence type="ECO:0000313" key="14">
    <source>
        <dbReference type="EMBL" id="KMZ67205.1"/>
    </source>
</evidence>
<dbReference type="GO" id="GO:0030574">
    <property type="term" value="P:collagen catabolic process"/>
    <property type="evidence" value="ECO:0000318"/>
    <property type="project" value="GO_Central"/>
</dbReference>
<evidence type="ECO:0000256" key="11">
    <source>
        <dbReference type="PIRSR" id="PIRSR621190-5"/>
    </source>
</evidence>
<dbReference type="InterPro" id="IPR021158">
    <property type="entry name" value="Pept_M10A_Zn_BS"/>
</dbReference>
<feature type="short sequence motif" description="Cysteine switch" evidence="11">
    <location>
        <begin position="97"/>
        <end position="104"/>
    </location>
</feature>
<accession>A0A0K9PG73</accession>
<dbReference type="PANTHER" id="PTHR10201:SF331">
    <property type="entry name" value="MATRIX METALLOPROTEINASE-14-LIKE ISOFORM X1"/>
    <property type="match status" value="1"/>
</dbReference>
<dbReference type="GO" id="GO:0008270">
    <property type="term" value="F:zinc ion binding"/>
    <property type="evidence" value="ECO:0007669"/>
    <property type="project" value="InterPro"/>
</dbReference>
<dbReference type="InterPro" id="IPR033739">
    <property type="entry name" value="M10A_MMP"/>
</dbReference>
<feature type="binding site" evidence="10">
    <location>
        <position position="243"/>
    </location>
    <ligand>
        <name>Zn(2+)</name>
        <dbReference type="ChEBI" id="CHEBI:29105"/>
        <label>2</label>
        <note>catalytic</note>
    </ligand>
</feature>
<evidence type="ECO:0000256" key="6">
    <source>
        <dbReference type="ARBA" id="ARBA00022833"/>
    </source>
</evidence>
<evidence type="ECO:0000259" key="13">
    <source>
        <dbReference type="SMART" id="SM00235"/>
    </source>
</evidence>
<keyword evidence="6 10" id="KW-0862">Zinc</keyword>
<feature type="binding site" description="in inhibited form" evidence="10">
    <location>
        <position position="99"/>
    </location>
    <ligand>
        <name>Zn(2+)</name>
        <dbReference type="ChEBI" id="CHEBI:29105"/>
        <label>2</label>
        <note>catalytic</note>
    </ligand>
</feature>
<keyword evidence="5" id="KW-0378">Hydrolase</keyword>
<dbReference type="CDD" id="cd04278">
    <property type="entry name" value="ZnMc_MMP"/>
    <property type="match status" value="1"/>
</dbReference>
<dbReference type="GO" id="GO:0030198">
    <property type="term" value="P:extracellular matrix organization"/>
    <property type="evidence" value="ECO:0000318"/>
    <property type="project" value="GO_Central"/>
</dbReference>
<organism evidence="14 15">
    <name type="scientific">Zostera marina</name>
    <name type="common">Eelgrass</name>
    <dbReference type="NCBI Taxonomy" id="29655"/>
    <lineage>
        <taxon>Eukaryota</taxon>
        <taxon>Viridiplantae</taxon>
        <taxon>Streptophyta</taxon>
        <taxon>Embryophyta</taxon>
        <taxon>Tracheophyta</taxon>
        <taxon>Spermatophyta</taxon>
        <taxon>Magnoliopsida</taxon>
        <taxon>Liliopsida</taxon>
        <taxon>Zosteraceae</taxon>
        <taxon>Zostera</taxon>
    </lineage>
</organism>
<dbReference type="InterPro" id="IPR021190">
    <property type="entry name" value="Pept_M10A"/>
</dbReference>
<feature type="domain" description="Peptidase metallopeptidase" evidence="13">
    <location>
        <begin position="120"/>
        <end position="284"/>
    </location>
</feature>
<dbReference type="STRING" id="29655.A0A0K9PG73"/>
<dbReference type="InterPro" id="IPR024079">
    <property type="entry name" value="MetalloPept_cat_dom_sf"/>
</dbReference>
<sequence>MTFLPFLVLLLLASTTTSATKNWSSFKKLIGSHRGESPHGLLSVKLYLSTFGYLPKSKFNDTFDATFEKALMTYQKNFNLDRSGVLDSTTIEQMIQPRCGYPDVFVQKTTIKGRKLYSYIGKPWPANKVLKYHFNSTGSKIQQNIVKGIFDEAFKRWSSVADLSFQMVSTKDKADIVLQFFSRDHGDGYPFDGQSGVLAHAFAPRDGRAHFDSDEFWAPNCTFLLETTDSFDLLTVAVHEIGHILGLGHSIFQFSVMFPTIASQTRKSTLSIDDKIGIISLYGMKPWFRIQD</sequence>
<feature type="binding site" evidence="10">
    <location>
        <position position="175"/>
    </location>
    <ligand>
        <name>Ca(2+)</name>
        <dbReference type="ChEBI" id="CHEBI:29108"/>
        <label>2</label>
    </ligand>
</feature>
<feature type="binding site" evidence="10">
    <location>
        <position position="239"/>
    </location>
    <ligand>
        <name>Zn(2+)</name>
        <dbReference type="ChEBI" id="CHEBI:29105"/>
        <label>2</label>
        <note>catalytic</note>
    </ligand>
</feature>
<keyword evidence="8" id="KW-0865">Zymogen</keyword>
<evidence type="ECO:0000256" key="10">
    <source>
        <dbReference type="PIRSR" id="PIRSR621190-2"/>
    </source>
</evidence>
<keyword evidence="15" id="KW-1185">Reference proteome</keyword>
<feature type="binding site" evidence="10">
    <location>
        <position position="215"/>
    </location>
    <ligand>
        <name>Ca(2+)</name>
        <dbReference type="ChEBI" id="CHEBI:29108"/>
        <label>1</label>
    </ligand>
</feature>
<feature type="binding site" evidence="10">
    <location>
        <position position="185"/>
    </location>
    <ligand>
        <name>Zn(2+)</name>
        <dbReference type="ChEBI" id="CHEBI:29105"/>
        <label>1</label>
    </ligand>
</feature>
<evidence type="ECO:0000256" key="9">
    <source>
        <dbReference type="PIRSR" id="PIRSR621190-1"/>
    </source>
</evidence>
<feature type="chain" id="PRO_5005527724" evidence="12">
    <location>
        <begin position="20"/>
        <end position="292"/>
    </location>
</feature>
<feature type="binding site" evidence="10">
    <location>
        <position position="193"/>
    </location>
    <ligand>
        <name>Ca(2+)</name>
        <dbReference type="ChEBI" id="CHEBI:29108"/>
        <label>3</label>
    </ligand>
</feature>
<dbReference type="Pfam" id="PF00413">
    <property type="entry name" value="Peptidase_M10"/>
    <property type="match status" value="1"/>
</dbReference>
<dbReference type="SUPFAM" id="SSF55486">
    <property type="entry name" value="Metalloproteases ('zincins'), catalytic domain"/>
    <property type="match status" value="1"/>
</dbReference>
<dbReference type="AlphaFoldDB" id="A0A0K9PG73"/>
<feature type="binding site" evidence="10">
    <location>
        <position position="212"/>
    </location>
    <ligand>
        <name>Ca(2+)</name>
        <dbReference type="ChEBI" id="CHEBI:29108"/>
        <label>3</label>
    </ligand>
</feature>
<keyword evidence="10" id="KW-0106">Calcium</keyword>
<gene>
    <name evidence="14" type="ORF">ZOSMA_271G00020</name>
</gene>
<dbReference type="InterPro" id="IPR036365">
    <property type="entry name" value="PGBD-like_sf"/>
</dbReference>
<evidence type="ECO:0000256" key="4">
    <source>
        <dbReference type="ARBA" id="ARBA00022729"/>
    </source>
</evidence>
<comment type="cofactor">
    <cofactor evidence="10">
        <name>Ca(2+)</name>
        <dbReference type="ChEBI" id="CHEBI:29108"/>
    </cofactor>
    <text evidence="10">Can bind about 5 Ca(2+) ions per subunit.</text>
</comment>
<feature type="binding site" evidence="10">
    <location>
        <position position="249"/>
    </location>
    <ligand>
        <name>Zn(2+)</name>
        <dbReference type="ChEBI" id="CHEBI:29105"/>
        <label>2</label>
        <note>catalytic</note>
    </ligand>
</feature>
<evidence type="ECO:0000256" key="8">
    <source>
        <dbReference type="ARBA" id="ARBA00023145"/>
    </source>
</evidence>
<dbReference type="PRINTS" id="PR00138">
    <property type="entry name" value="MATRIXIN"/>
</dbReference>